<sequence length="126" mass="14397">MQLKNDVDSINALNDAVKGFYERNGGRSAIRFLHGYTEDGGIYTHFLVDRKHVIRYEIGKDRKIWLGALSLAIGPHYFGPADFWSYEASERFKMDATTDAVLHNLALLDEFLGYPDSMKSVYGYRP</sequence>
<name>A0ABM8X9R3_9BURK</name>
<accession>A0ABM8X9R3</accession>
<organism evidence="1 2">
    <name type="scientific">Cupriavidus pampae</name>
    <dbReference type="NCBI Taxonomy" id="659251"/>
    <lineage>
        <taxon>Bacteria</taxon>
        <taxon>Pseudomonadati</taxon>
        <taxon>Pseudomonadota</taxon>
        <taxon>Betaproteobacteria</taxon>
        <taxon>Burkholderiales</taxon>
        <taxon>Burkholderiaceae</taxon>
        <taxon>Cupriavidus</taxon>
    </lineage>
</organism>
<comment type="caution">
    <text evidence="1">The sequence shown here is derived from an EMBL/GenBank/DDBJ whole genome shotgun (WGS) entry which is preliminary data.</text>
</comment>
<protein>
    <submittedName>
        <fullName evidence="1">Uncharacterized protein</fullName>
    </submittedName>
</protein>
<evidence type="ECO:0000313" key="2">
    <source>
        <dbReference type="Proteomes" id="UP000706525"/>
    </source>
</evidence>
<proteinExistence type="predicted"/>
<gene>
    <name evidence="1" type="ORF">LMG32289_03627</name>
</gene>
<dbReference type="RefSeq" id="WP_223990733.1">
    <property type="nucleotide sequence ID" value="NZ_CAJZAG010000007.1"/>
</dbReference>
<keyword evidence="2" id="KW-1185">Reference proteome</keyword>
<evidence type="ECO:0000313" key="1">
    <source>
        <dbReference type="EMBL" id="CAG9176750.1"/>
    </source>
</evidence>
<dbReference type="EMBL" id="CAJZAG010000007">
    <property type="protein sequence ID" value="CAG9176750.1"/>
    <property type="molecule type" value="Genomic_DNA"/>
</dbReference>
<reference evidence="1 2" key="1">
    <citation type="submission" date="2021-08" db="EMBL/GenBank/DDBJ databases">
        <authorList>
            <person name="Peeters C."/>
        </authorList>
    </citation>
    <scope>NUCLEOTIDE SEQUENCE [LARGE SCALE GENOMIC DNA]</scope>
    <source>
        <strain evidence="1 2">LMG 32289</strain>
    </source>
</reference>
<dbReference type="Proteomes" id="UP000706525">
    <property type="component" value="Unassembled WGS sequence"/>
</dbReference>